<comment type="catalytic activity">
    <reaction evidence="10">
        <text>4-CDP-2-C-methyl-D-erythritol + ATP = 4-CDP-2-C-methyl-D-erythritol 2-phosphate + ADP + H(+)</text>
        <dbReference type="Rhea" id="RHEA:18437"/>
        <dbReference type="ChEBI" id="CHEBI:15378"/>
        <dbReference type="ChEBI" id="CHEBI:30616"/>
        <dbReference type="ChEBI" id="CHEBI:57823"/>
        <dbReference type="ChEBI" id="CHEBI:57919"/>
        <dbReference type="ChEBI" id="CHEBI:456216"/>
        <dbReference type="EC" id="2.7.1.148"/>
    </reaction>
</comment>
<dbReference type="Gene3D" id="3.30.70.890">
    <property type="entry name" value="GHMP kinase, C-terminal domain"/>
    <property type="match status" value="1"/>
</dbReference>
<keyword evidence="8 10" id="KW-0414">Isoprene biosynthesis</keyword>
<keyword evidence="14" id="KW-1185">Reference proteome</keyword>
<dbReference type="SUPFAM" id="SSF55060">
    <property type="entry name" value="GHMP Kinase, C-terminal domain"/>
    <property type="match status" value="1"/>
</dbReference>
<feature type="binding site" evidence="10">
    <location>
        <begin position="105"/>
        <end position="115"/>
    </location>
    <ligand>
        <name>ATP</name>
        <dbReference type="ChEBI" id="CHEBI:30616"/>
    </ligand>
</feature>
<feature type="active site" evidence="10">
    <location>
        <position position="12"/>
    </location>
</feature>
<protein>
    <recommendedName>
        <fullName evidence="3 10">4-diphosphocytidyl-2-C-methyl-D-erythritol kinase</fullName>
        <shortName evidence="10">CMK</shortName>
        <ecNumber evidence="2 10">2.7.1.148</ecNumber>
    </recommendedName>
    <alternativeName>
        <fullName evidence="9 10">4-(cytidine-5'-diphospho)-2-C-methyl-D-erythritol kinase</fullName>
    </alternativeName>
</protein>
<evidence type="ECO:0000256" key="5">
    <source>
        <dbReference type="ARBA" id="ARBA00022741"/>
    </source>
</evidence>
<keyword evidence="4 10" id="KW-0808">Transferase</keyword>
<comment type="caution">
    <text evidence="13">The sequence shown here is derived from an EMBL/GenBank/DDBJ whole genome shotgun (WGS) entry which is preliminary data.</text>
</comment>
<feature type="active site" evidence="10">
    <location>
        <position position="147"/>
    </location>
</feature>
<dbReference type="RefSeq" id="WP_281448072.1">
    <property type="nucleotide sequence ID" value="NZ_JASBAO010000001.1"/>
</dbReference>
<dbReference type="InterPro" id="IPR036554">
    <property type="entry name" value="GHMP_kinase_C_sf"/>
</dbReference>
<dbReference type="Proteomes" id="UP001431634">
    <property type="component" value="Unassembled WGS sequence"/>
</dbReference>
<reference evidence="13" key="1">
    <citation type="submission" date="2023-05" db="EMBL/GenBank/DDBJ databases">
        <title>Whole genome sequence of Commensalibacter sp.</title>
        <authorList>
            <person name="Charoenyingcharoen P."/>
            <person name="Yukphan P."/>
        </authorList>
    </citation>
    <scope>NUCLEOTIDE SEQUENCE</scope>
    <source>
        <strain evidence="13">TBRC 16381</strain>
    </source>
</reference>
<sequence length="296" mass="32333">MSLIMEENAYAKINLYLHVTGKRADGYHLLDSLAVFPEIGDKLTVQAADEDQKTWVALDITGPFSGPLKNEATDNNLIIKAAHRLSTYIGMDLPPVQLHLEKMLPVASGIGGGSADGAAALRLLTRYWNLEIPAAVMTDMALQLGADVPVCMTPVAQRMEGIGEQLSKFPIIPDFGMVLVNHGEAVPTADIFRRRDPVFSDRAVLNGQLDFEKFIQNLLTLSNDLQDAACSLKPEILTVLDAIKVLPFCRFSRMSGSGATCFGIFESKAQAVQAAKLLSERYPSWWIWGGKGQVND</sequence>
<evidence type="ECO:0000256" key="10">
    <source>
        <dbReference type="HAMAP-Rule" id="MF_00061"/>
    </source>
</evidence>
<dbReference type="NCBIfam" id="NF011202">
    <property type="entry name" value="PRK14608.1"/>
    <property type="match status" value="1"/>
</dbReference>
<dbReference type="PANTHER" id="PTHR43527:SF2">
    <property type="entry name" value="4-DIPHOSPHOCYTIDYL-2-C-METHYL-D-ERYTHRITOL KINASE, CHLOROPLASTIC"/>
    <property type="match status" value="1"/>
</dbReference>
<dbReference type="InterPro" id="IPR013750">
    <property type="entry name" value="GHMP_kinase_C_dom"/>
</dbReference>
<comment type="similarity">
    <text evidence="1 10">Belongs to the GHMP kinase family. IspE subfamily.</text>
</comment>
<evidence type="ECO:0000259" key="11">
    <source>
        <dbReference type="Pfam" id="PF00288"/>
    </source>
</evidence>
<dbReference type="InterPro" id="IPR014721">
    <property type="entry name" value="Ribsml_uS5_D2-typ_fold_subgr"/>
</dbReference>
<keyword evidence="6 10" id="KW-0418">Kinase</keyword>
<dbReference type="GO" id="GO:0050515">
    <property type="term" value="F:4-(cytidine 5'-diphospho)-2-C-methyl-D-erythritol kinase activity"/>
    <property type="evidence" value="ECO:0007669"/>
    <property type="project" value="UniProtKB-EC"/>
</dbReference>
<organism evidence="13 14">
    <name type="scientific">Commensalibacter oyaizuii</name>
    <dbReference type="NCBI Taxonomy" id="3043873"/>
    <lineage>
        <taxon>Bacteria</taxon>
        <taxon>Pseudomonadati</taxon>
        <taxon>Pseudomonadota</taxon>
        <taxon>Alphaproteobacteria</taxon>
        <taxon>Acetobacterales</taxon>
        <taxon>Acetobacteraceae</taxon>
    </lineage>
</organism>
<dbReference type="EMBL" id="JASBAO010000001">
    <property type="protein sequence ID" value="MDI2090958.1"/>
    <property type="molecule type" value="Genomic_DNA"/>
</dbReference>
<evidence type="ECO:0000256" key="2">
    <source>
        <dbReference type="ARBA" id="ARBA00012052"/>
    </source>
</evidence>
<evidence type="ECO:0000313" key="14">
    <source>
        <dbReference type="Proteomes" id="UP001431634"/>
    </source>
</evidence>
<evidence type="ECO:0000256" key="1">
    <source>
        <dbReference type="ARBA" id="ARBA00009684"/>
    </source>
</evidence>
<evidence type="ECO:0000256" key="6">
    <source>
        <dbReference type="ARBA" id="ARBA00022777"/>
    </source>
</evidence>
<evidence type="ECO:0000256" key="8">
    <source>
        <dbReference type="ARBA" id="ARBA00023229"/>
    </source>
</evidence>
<evidence type="ECO:0000256" key="3">
    <source>
        <dbReference type="ARBA" id="ARBA00017473"/>
    </source>
</evidence>
<evidence type="ECO:0000256" key="7">
    <source>
        <dbReference type="ARBA" id="ARBA00022840"/>
    </source>
</evidence>
<dbReference type="InterPro" id="IPR020568">
    <property type="entry name" value="Ribosomal_Su5_D2-typ_SF"/>
</dbReference>
<name>A0ABT6Q1H1_9PROT</name>
<dbReference type="Gene3D" id="3.30.230.10">
    <property type="match status" value="1"/>
</dbReference>
<dbReference type="Pfam" id="PF00288">
    <property type="entry name" value="GHMP_kinases_N"/>
    <property type="match status" value="1"/>
</dbReference>
<feature type="domain" description="GHMP kinase C-terminal" evidence="12">
    <location>
        <begin position="217"/>
        <end position="282"/>
    </location>
</feature>
<dbReference type="Pfam" id="PF08544">
    <property type="entry name" value="GHMP_kinases_C"/>
    <property type="match status" value="1"/>
</dbReference>
<dbReference type="PANTHER" id="PTHR43527">
    <property type="entry name" value="4-DIPHOSPHOCYTIDYL-2-C-METHYL-D-ERYTHRITOL KINASE, CHLOROPLASTIC"/>
    <property type="match status" value="1"/>
</dbReference>
<dbReference type="NCBIfam" id="TIGR00154">
    <property type="entry name" value="ispE"/>
    <property type="match status" value="1"/>
</dbReference>
<comment type="pathway">
    <text evidence="10">Isoprenoid biosynthesis; isopentenyl diphosphate biosynthesis via DXP pathway; isopentenyl diphosphate from 1-deoxy-D-xylulose 5-phosphate: step 3/6.</text>
</comment>
<gene>
    <name evidence="10" type="primary">ispE</name>
    <name evidence="13" type="ORF">QJV27_06160</name>
</gene>
<keyword evidence="7 10" id="KW-0067">ATP-binding</keyword>
<dbReference type="InterPro" id="IPR006204">
    <property type="entry name" value="GHMP_kinase_N_dom"/>
</dbReference>
<evidence type="ECO:0000256" key="9">
    <source>
        <dbReference type="ARBA" id="ARBA00032554"/>
    </source>
</evidence>
<comment type="function">
    <text evidence="10">Catalyzes the phosphorylation of the position 2 hydroxy group of 4-diphosphocytidyl-2C-methyl-D-erythritol.</text>
</comment>
<dbReference type="EC" id="2.7.1.148" evidence="2 10"/>
<evidence type="ECO:0000259" key="12">
    <source>
        <dbReference type="Pfam" id="PF08544"/>
    </source>
</evidence>
<dbReference type="InterPro" id="IPR004424">
    <property type="entry name" value="IspE"/>
</dbReference>
<proteinExistence type="inferred from homology"/>
<keyword evidence="5 10" id="KW-0547">Nucleotide-binding</keyword>
<dbReference type="SUPFAM" id="SSF54211">
    <property type="entry name" value="Ribosomal protein S5 domain 2-like"/>
    <property type="match status" value="1"/>
</dbReference>
<feature type="domain" description="GHMP kinase N-terminal" evidence="11">
    <location>
        <begin position="76"/>
        <end position="152"/>
    </location>
</feature>
<dbReference type="PIRSF" id="PIRSF010376">
    <property type="entry name" value="IspE"/>
    <property type="match status" value="1"/>
</dbReference>
<evidence type="ECO:0000313" key="13">
    <source>
        <dbReference type="EMBL" id="MDI2090958.1"/>
    </source>
</evidence>
<dbReference type="HAMAP" id="MF_00061">
    <property type="entry name" value="IspE"/>
    <property type="match status" value="1"/>
</dbReference>
<accession>A0ABT6Q1H1</accession>
<evidence type="ECO:0000256" key="4">
    <source>
        <dbReference type="ARBA" id="ARBA00022679"/>
    </source>
</evidence>